<accession>A0ABU0LQE8</accession>
<comment type="caution">
    <text evidence="1">The sequence shown here is derived from an EMBL/GenBank/DDBJ whole genome shotgun (WGS) entry which is preliminary data.</text>
</comment>
<reference evidence="1 2" key="1">
    <citation type="submission" date="2023-07" db="EMBL/GenBank/DDBJ databases">
        <title>Genomic Encyclopedia of Type Strains, Phase IV (KMG-IV): sequencing the most valuable type-strain genomes for metagenomic binning, comparative biology and taxonomic classification.</title>
        <authorList>
            <person name="Goeker M."/>
        </authorList>
    </citation>
    <scope>NUCLEOTIDE SEQUENCE [LARGE SCALE GENOMIC DNA]</scope>
    <source>
        <strain evidence="1 2">DSM 15561</strain>
    </source>
</reference>
<dbReference type="Proteomes" id="UP001235094">
    <property type="component" value="Unassembled WGS sequence"/>
</dbReference>
<dbReference type="RefSeq" id="WP_306889652.1">
    <property type="nucleotide sequence ID" value="NZ_JAUSVR010000004.1"/>
</dbReference>
<keyword evidence="2" id="KW-1185">Reference proteome</keyword>
<gene>
    <name evidence="1" type="ORF">QOZ99_001824</name>
</gene>
<dbReference type="EMBL" id="JAUSVR010000004">
    <property type="protein sequence ID" value="MDQ0510936.1"/>
    <property type="molecule type" value="Genomic_DNA"/>
</dbReference>
<organism evidence="1 2">
    <name type="scientific">Ancylobacter amanitiformis</name>
    <dbReference type="NCBI Taxonomy" id="217069"/>
    <lineage>
        <taxon>Bacteria</taxon>
        <taxon>Pseudomonadati</taxon>
        <taxon>Pseudomonadota</taxon>
        <taxon>Alphaproteobacteria</taxon>
        <taxon>Hyphomicrobiales</taxon>
        <taxon>Xanthobacteraceae</taxon>
        <taxon>Ancylobacter</taxon>
    </lineage>
</organism>
<protein>
    <submittedName>
        <fullName evidence="1">Uncharacterized protein</fullName>
    </submittedName>
</protein>
<evidence type="ECO:0000313" key="1">
    <source>
        <dbReference type="EMBL" id="MDQ0510936.1"/>
    </source>
</evidence>
<name>A0ABU0LQE8_9HYPH</name>
<sequence>MQQDLHGAIREAVREHVVARGQKTGDGMVFDAAEVAEALVQVLAEVIVSGHPAERGTFTATIHQALDEAVVDRAAASQVPYPVLPP</sequence>
<evidence type="ECO:0000313" key="2">
    <source>
        <dbReference type="Proteomes" id="UP001235094"/>
    </source>
</evidence>
<proteinExistence type="predicted"/>